<keyword evidence="2" id="KW-1185">Reference proteome</keyword>
<organism evidence="1 2">
    <name type="scientific">Gigaspora rosea</name>
    <dbReference type="NCBI Taxonomy" id="44941"/>
    <lineage>
        <taxon>Eukaryota</taxon>
        <taxon>Fungi</taxon>
        <taxon>Fungi incertae sedis</taxon>
        <taxon>Mucoromycota</taxon>
        <taxon>Glomeromycotina</taxon>
        <taxon>Glomeromycetes</taxon>
        <taxon>Diversisporales</taxon>
        <taxon>Gigasporaceae</taxon>
        <taxon>Gigaspora</taxon>
    </lineage>
</organism>
<sequence length="98" mass="11536">MLPYQRRKPNWFPKILYYKASVDELIIYINNIKDNEEIFQNLLPAVKKIAEIKDTNKEIKDTIKAQIDESLKDSTKTKIDESLKDVLKVQIDESLKIL</sequence>
<gene>
    <name evidence="1" type="ORF">C2G38_1236045</name>
</gene>
<comment type="caution">
    <text evidence="1">The sequence shown here is derived from an EMBL/GenBank/DDBJ whole genome shotgun (WGS) entry which is preliminary data.</text>
</comment>
<dbReference type="EMBL" id="QKWP01000449">
    <property type="protein sequence ID" value="RIB19860.1"/>
    <property type="molecule type" value="Genomic_DNA"/>
</dbReference>
<dbReference type="AlphaFoldDB" id="A0A397VBL9"/>
<name>A0A397VBL9_9GLOM</name>
<protein>
    <submittedName>
        <fullName evidence="1">Uncharacterized protein</fullName>
    </submittedName>
</protein>
<dbReference type="OrthoDB" id="2352140at2759"/>
<dbReference type="Proteomes" id="UP000266673">
    <property type="component" value="Unassembled WGS sequence"/>
</dbReference>
<proteinExistence type="predicted"/>
<accession>A0A397VBL9</accession>
<reference evidence="1 2" key="1">
    <citation type="submission" date="2018-06" db="EMBL/GenBank/DDBJ databases">
        <title>Comparative genomics reveals the genomic features of Rhizophagus irregularis, R. cerebriforme, R. diaphanum and Gigaspora rosea, and their symbiotic lifestyle signature.</title>
        <authorList>
            <person name="Morin E."/>
            <person name="San Clemente H."/>
            <person name="Chen E.C.H."/>
            <person name="De La Providencia I."/>
            <person name="Hainaut M."/>
            <person name="Kuo A."/>
            <person name="Kohler A."/>
            <person name="Murat C."/>
            <person name="Tang N."/>
            <person name="Roy S."/>
            <person name="Loubradou J."/>
            <person name="Henrissat B."/>
            <person name="Grigoriev I.V."/>
            <person name="Corradi N."/>
            <person name="Roux C."/>
            <person name="Martin F.M."/>
        </authorList>
    </citation>
    <scope>NUCLEOTIDE SEQUENCE [LARGE SCALE GENOMIC DNA]</scope>
    <source>
        <strain evidence="1 2">DAOM 194757</strain>
    </source>
</reference>
<evidence type="ECO:0000313" key="1">
    <source>
        <dbReference type="EMBL" id="RIB19860.1"/>
    </source>
</evidence>
<evidence type="ECO:0000313" key="2">
    <source>
        <dbReference type="Proteomes" id="UP000266673"/>
    </source>
</evidence>